<keyword evidence="2" id="KW-1185">Reference proteome</keyword>
<gene>
    <name evidence="1" type="ORF">MSG28_013198</name>
</gene>
<dbReference type="Proteomes" id="UP001064048">
    <property type="component" value="Chromosome 23"/>
</dbReference>
<dbReference type="EMBL" id="CM046123">
    <property type="protein sequence ID" value="KAI8439395.1"/>
    <property type="molecule type" value="Genomic_DNA"/>
</dbReference>
<comment type="caution">
    <text evidence="1">The sequence shown here is derived from an EMBL/GenBank/DDBJ whole genome shotgun (WGS) entry which is preliminary data.</text>
</comment>
<reference evidence="1 2" key="1">
    <citation type="journal article" date="2022" name="Genome Biol. Evol.">
        <title>The Spruce Budworm Genome: Reconstructing the Evolutionary History of Antifreeze Proteins.</title>
        <authorList>
            <person name="Beliveau C."/>
            <person name="Gagne P."/>
            <person name="Picq S."/>
            <person name="Vernygora O."/>
            <person name="Keeling C.I."/>
            <person name="Pinkney K."/>
            <person name="Doucet D."/>
            <person name="Wen F."/>
            <person name="Johnston J.S."/>
            <person name="Maaroufi H."/>
            <person name="Boyle B."/>
            <person name="Laroche J."/>
            <person name="Dewar K."/>
            <person name="Juretic N."/>
            <person name="Blackburn G."/>
            <person name="Nisole A."/>
            <person name="Brunet B."/>
            <person name="Brandao M."/>
            <person name="Lumley L."/>
            <person name="Duan J."/>
            <person name="Quan G."/>
            <person name="Lucarotti C.J."/>
            <person name="Roe A.D."/>
            <person name="Sperling F.A.H."/>
            <person name="Levesque R.C."/>
            <person name="Cusson M."/>
        </authorList>
    </citation>
    <scope>NUCLEOTIDE SEQUENCE [LARGE SCALE GENOMIC DNA]</scope>
    <source>
        <strain evidence="1">Glfc:IPQL:Cfum</strain>
    </source>
</reference>
<evidence type="ECO:0000313" key="1">
    <source>
        <dbReference type="EMBL" id="KAI8439395.1"/>
    </source>
</evidence>
<sequence>MNYMQTVKVNNQKATIFVIGAVPVRFNLWIMIFTSCWVVYMLRVNMSLNIIAMVPQTHSTSNTTSVSQCNAKDAIIRNVTLQHEDIADVRQAPRETPGAASFEWTPDQQAMILGSYFWCYPVTSLVGGMAAERWGPRYVVFITSVLSALLTIGSPAAARLHYIALVVARFLLGIAGGFIYPSLHALVARWAPPTEKGKFISAMMGGTLGTVVTWSVTGPLVEKFGWASAFYVPGALALIWCALWWYLVADTPADHPRISDTERKYISDALGDKVQKSKGLPPFKSIVTSLPFLAMVVLHYGNLWGLYFIMTVGPKFVSSVLGFQLAAAGVISALPYLARLLLSAIFGVIGDCPDPAKAPHKKAKMRRERTLEKLKEKGIDITTLNNTNKNKEKQVEDFINELPNDVKLKLEVKLVRTAPASPEWQATKKETFEVYFKYQTVIHNDKPEKCTNSKFLDFLVQSPLLEEHSETGPPCGYGSFHQQYWLDGKLIAVGVIDILPKCVSSVYFFYDPKYTNLTLGTYGALREIAFTRHLHSLCPELQYYYMGYLHNSCTTMRYKGNFYSLRLIVLKLQVVPAKRLHS</sequence>
<name>A0ACC0KSV6_CHOFU</name>
<accession>A0ACC0KSV6</accession>
<protein>
    <submittedName>
        <fullName evidence="1">Uncharacterized protein</fullName>
    </submittedName>
</protein>
<evidence type="ECO:0000313" key="2">
    <source>
        <dbReference type="Proteomes" id="UP001064048"/>
    </source>
</evidence>
<organism evidence="1 2">
    <name type="scientific">Choristoneura fumiferana</name>
    <name type="common">Spruce budworm moth</name>
    <name type="synonym">Archips fumiferana</name>
    <dbReference type="NCBI Taxonomy" id="7141"/>
    <lineage>
        <taxon>Eukaryota</taxon>
        <taxon>Metazoa</taxon>
        <taxon>Ecdysozoa</taxon>
        <taxon>Arthropoda</taxon>
        <taxon>Hexapoda</taxon>
        <taxon>Insecta</taxon>
        <taxon>Pterygota</taxon>
        <taxon>Neoptera</taxon>
        <taxon>Endopterygota</taxon>
        <taxon>Lepidoptera</taxon>
        <taxon>Glossata</taxon>
        <taxon>Ditrysia</taxon>
        <taxon>Tortricoidea</taxon>
        <taxon>Tortricidae</taxon>
        <taxon>Tortricinae</taxon>
        <taxon>Choristoneura</taxon>
    </lineage>
</organism>
<proteinExistence type="predicted"/>